<dbReference type="OrthoDB" id="2555101at2759"/>
<keyword evidence="3" id="KW-1185">Reference proteome</keyword>
<name>A0A5C3DVU1_9BASI</name>
<evidence type="ECO:0000256" key="1">
    <source>
        <dbReference type="SAM" id="SignalP"/>
    </source>
</evidence>
<dbReference type="AlphaFoldDB" id="A0A5C3DVU1"/>
<protein>
    <submittedName>
        <fullName evidence="2">Uncharacterized protein</fullName>
    </submittedName>
</protein>
<keyword evidence="1" id="KW-0732">Signal</keyword>
<reference evidence="2 3" key="1">
    <citation type="submission" date="2018-03" db="EMBL/GenBank/DDBJ databases">
        <authorList>
            <person name="Guldener U."/>
        </authorList>
    </citation>
    <scope>NUCLEOTIDE SEQUENCE [LARGE SCALE GENOMIC DNA]</scope>
    <source>
        <strain evidence="2 3">NBRC100155</strain>
    </source>
</reference>
<sequence>MFSNKLSIFAALTVALFPGLAMAEWLPDGPAQWANLCSLQAEASGEFVCFTYPTDITAAGATGNYQGYADNDGKSFALIPKGSGVGEYSTMNTADRQVTINAKCGRVSPSSPDRNHEEKENIIIYLPNSGRVACELPAVAVRGTDGRASRESGAKRVRDLA</sequence>
<evidence type="ECO:0000313" key="3">
    <source>
        <dbReference type="Proteomes" id="UP000324022"/>
    </source>
</evidence>
<dbReference type="EMBL" id="OOIN01000004">
    <property type="protein sequence ID" value="SPO22378.1"/>
    <property type="molecule type" value="Genomic_DNA"/>
</dbReference>
<proteinExistence type="predicted"/>
<feature type="chain" id="PRO_5023097643" evidence="1">
    <location>
        <begin position="24"/>
        <end position="161"/>
    </location>
</feature>
<accession>A0A5C3DVU1</accession>
<evidence type="ECO:0000313" key="2">
    <source>
        <dbReference type="EMBL" id="SPO22378.1"/>
    </source>
</evidence>
<dbReference type="Proteomes" id="UP000324022">
    <property type="component" value="Unassembled WGS sequence"/>
</dbReference>
<feature type="signal peptide" evidence="1">
    <location>
        <begin position="1"/>
        <end position="23"/>
    </location>
</feature>
<gene>
    <name evidence="2" type="ORF">UTRI_01056</name>
</gene>
<organism evidence="2 3">
    <name type="scientific">Ustilago trichophora</name>
    <dbReference type="NCBI Taxonomy" id="86804"/>
    <lineage>
        <taxon>Eukaryota</taxon>
        <taxon>Fungi</taxon>
        <taxon>Dikarya</taxon>
        <taxon>Basidiomycota</taxon>
        <taxon>Ustilaginomycotina</taxon>
        <taxon>Ustilaginomycetes</taxon>
        <taxon>Ustilaginales</taxon>
        <taxon>Ustilaginaceae</taxon>
        <taxon>Ustilago</taxon>
    </lineage>
</organism>